<evidence type="ECO:0000313" key="6">
    <source>
        <dbReference type="EMBL" id="KAF5776045.1"/>
    </source>
</evidence>
<dbReference type="Pfam" id="PF23310">
    <property type="entry name" value="TPR_27"/>
    <property type="match status" value="1"/>
</dbReference>
<reference evidence="6" key="3">
    <citation type="submission" date="2020-06" db="EMBL/GenBank/DDBJ databases">
        <title>Helianthus annuus Genome sequencing and assembly Release 2.</title>
        <authorList>
            <person name="Gouzy J."/>
            <person name="Langlade N."/>
            <person name="Munos S."/>
        </authorList>
    </citation>
    <scope>NUCLEOTIDE SEQUENCE</scope>
    <source>
        <tissue evidence="6">Leaves</tissue>
    </source>
</reference>
<feature type="domain" description="MYND-type" evidence="5">
    <location>
        <begin position="293"/>
        <end position="335"/>
    </location>
</feature>
<sequence length="340" mass="37662">MKLPEGRTRIISGSDLFDSLPDEIVIFILCKLAATASSPLDFVTVLLTCKRLNTLGVNRLVLSNAGPETLAVSAKNWCDEAHRFLKLCIHAGNKEALYILGMILFYCLQNRGSGASLMAKAGIKLHTPALYSLALIQFNGSGGMKNDKDLPAGVALCERAAFLGHVDALRELGHCLQDGYGVPKKVEEGRYLIRQANVRELASILCTFDATPFSSVSPPSIACEFHSDQQRPDLTDSYERESPCPPISSLRLLNRYWSNVPKERSHPANRFLVEWFNLRSGGIPGPGLRMCSNERCGRPETRKNEFRKCSGCGKVNYCSRGCQAYDWRLHHKVECAPIDD</sequence>
<dbReference type="InterPro" id="IPR011990">
    <property type="entry name" value="TPR-like_helical_dom_sf"/>
</dbReference>
<proteinExistence type="predicted"/>
<reference evidence="7" key="2">
    <citation type="submission" date="2017-02" db="EMBL/GenBank/DDBJ databases">
        <title>Sunflower complete genome.</title>
        <authorList>
            <person name="Langlade N."/>
            <person name="Munos S."/>
        </authorList>
    </citation>
    <scope>NUCLEOTIDE SEQUENCE [LARGE SCALE GENOMIC DNA]</scope>
    <source>
        <tissue evidence="7">Leaves</tissue>
    </source>
</reference>
<dbReference type="Gene3D" id="1.25.40.10">
    <property type="entry name" value="Tetratricopeptide repeat domain"/>
    <property type="match status" value="1"/>
</dbReference>
<dbReference type="GO" id="GO:0008270">
    <property type="term" value="F:zinc ion binding"/>
    <property type="evidence" value="ECO:0007669"/>
    <property type="project" value="UniProtKB-KW"/>
</dbReference>
<dbReference type="OrthoDB" id="265717at2759"/>
<dbReference type="PANTHER" id="PTHR46758:SF17">
    <property type="entry name" value="F-BOX DOMAIN, ZINC FINGER, MYND-TYPE, TETRATRICOPEPTIDE-LIKE HELICAL DOMAIN PROTEIN-RELATED"/>
    <property type="match status" value="1"/>
</dbReference>
<dbReference type="Gramene" id="mRNA:HanXRQr2_Chr13g0618901">
    <property type="protein sequence ID" value="mRNA:HanXRQr2_Chr13g0618901"/>
    <property type="gene ID" value="HanXRQr2_Chr13g0618901"/>
</dbReference>
<evidence type="ECO:0000256" key="3">
    <source>
        <dbReference type="ARBA" id="ARBA00022833"/>
    </source>
</evidence>
<dbReference type="SUPFAM" id="SSF81383">
    <property type="entry name" value="F-box domain"/>
    <property type="match status" value="1"/>
</dbReference>
<dbReference type="FunFam" id="6.10.140.2220:FF:000033">
    <property type="entry name" value="Predicted protein"/>
    <property type="match status" value="1"/>
</dbReference>
<dbReference type="STRING" id="4232.A0A251SXS7"/>
<dbReference type="CDD" id="cd09917">
    <property type="entry name" value="F-box_SF"/>
    <property type="match status" value="1"/>
</dbReference>
<dbReference type="InterPro" id="IPR036047">
    <property type="entry name" value="F-box-like_dom_sf"/>
</dbReference>
<evidence type="ECO:0000259" key="5">
    <source>
        <dbReference type="PROSITE" id="PS50865"/>
    </source>
</evidence>
<dbReference type="InterPro" id="IPR002893">
    <property type="entry name" value="Znf_MYND"/>
</dbReference>
<dbReference type="Gene3D" id="6.10.140.2220">
    <property type="match status" value="1"/>
</dbReference>
<evidence type="ECO:0000313" key="7">
    <source>
        <dbReference type="EMBL" id="OTG03640.1"/>
    </source>
</evidence>
<accession>A0A251SXS7</accession>
<dbReference type="AlphaFoldDB" id="A0A251SXS7"/>
<dbReference type="Pfam" id="PF01753">
    <property type="entry name" value="zf-MYND"/>
    <property type="match status" value="1"/>
</dbReference>
<evidence type="ECO:0000256" key="1">
    <source>
        <dbReference type="ARBA" id="ARBA00022723"/>
    </source>
</evidence>
<keyword evidence="8" id="KW-1185">Reference proteome</keyword>
<dbReference type="Proteomes" id="UP000215914">
    <property type="component" value="Chromosome 13"/>
</dbReference>
<dbReference type="InterPro" id="IPR044508">
    <property type="entry name" value="At5g50450/At1g67340-like"/>
</dbReference>
<organism evidence="7 8">
    <name type="scientific">Helianthus annuus</name>
    <name type="common">Common sunflower</name>
    <dbReference type="NCBI Taxonomy" id="4232"/>
    <lineage>
        <taxon>Eukaryota</taxon>
        <taxon>Viridiplantae</taxon>
        <taxon>Streptophyta</taxon>
        <taxon>Embryophyta</taxon>
        <taxon>Tracheophyta</taxon>
        <taxon>Spermatophyta</taxon>
        <taxon>Magnoliopsida</taxon>
        <taxon>eudicotyledons</taxon>
        <taxon>Gunneridae</taxon>
        <taxon>Pentapetalae</taxon>
        <taxon>asterids</taxon>
        <taxon>campanulids</taxon>
        <taxon>Asterales</taxon>
        <taxon>Asteraceae</taxon>
        <taxon>Asteroideae</taxon>
        <taxon>Heliantheae alliance</taxon>
        <taxon>Heliantheae</taxon>
        <taxon>Helianthus</taxon>
    </lineage>
</organism>
<keyword evidence="2 4" id="KW-0863">Zinc-finger</keyword>
<dbReference type="InterPro" id="IPR057136">
    <property type="entry name" value="At2g35280_TPR_dom"/>
</dbReference>
<dbReference type="OMA" id="KWSDSAH"/>
<dbReference type="InParanoid" id="A0A251SXS7"/>
<dbReference type="SUPFAM" id="SSF144232">
    <property type="entry name" value="HIT/MYND zinc finger-like"/>
    <property type="match status" value="1"/>
</dbReference>
<dbReference type="PANTHER" id="PTHR46758">
    <property type="entry name" value="MYND DOMAIN-CONTAINING"/>
    <property type="match status" value="1"/>
</dbReference>
<evidence type="ECO:0000313" key="8">
    <source>
        <dbReference type="Proteomes" id="UP000215914"/>
    </source>
</evidence>
<reference evidence="6 8" key="1">
    <citation type="journal article" date="2017" name="Nature">
        <title>The sunflower genome provides insights into oil metabolism, flowering and Asterid evolution.</title>
        <authorList>
            <person name="Badouin H."/>
            <person name="Gouzy J."/>
            <person name="Grassa C.J."/>
            <person name="Murat F."/>
            <person name="Staton S.E."/>
            <person name="Cottret L."/>
            <person name="Lelandais-Briere C."/>
            <person name="Owens G.L."/>
            <person name="Carrere S."/>
            <person name="Mayjonade B."/>
            <person name="Legrand L."/>
            <person name="Gill N."/>
            <person name="Kane N.C."/>
            <person name="Bowers J.E."/>
            <person name="Hubner S."/>
            <person name="Bellec A."/>
            <person name="Berard A."/>
            <person name="Berges H."/>
            <person name="Blanchet N."/>
            <person name="Boniface M.C."/>
            <person name="Brunel D."/>
            <person name="Catrice O."/>
            <person name="Chaidir N."/>
            <person name="Claudel C."/>
            <person name="Donnadieu C."/>
            <person name="Faraut T."/>
            <person name="Fievet G."/>
            <person name="Helmstetter N."/>
            <person name="King M."/>
            <person name="Knapp S.J."/>
            <person name="Lai Z."/>
            <person name="Le Paslier M.C."/>
            <person name="Lippi Y."/>
            <person name="Lorenzon L."/>
            <person name="Mandel J.R."/>
            <person name="Marage G."/>
            <person name="Marchand G."/>
            <person name="Marquand E."/>
            <person name="Bret-Mestries E."/>
            <person name="Morien E."/>
            <person name="Nambeesan S."/>
            <person name="Nguyen T."/>
            <person name="Pegot-Espagnet P."/>
            <person name="Pouilly N."/>
            <person name="Raftis F."/>
            <person name="Sallet E."/>
            <person name="Schiex T."/>
            <person name="Thomas J."/>
            <person name="Vandecasteele C."/>
            <person name="Vares D."/>
            <person name="Vear F."/>
            <person name="Vautrin S."/>
            <person name="Crespi M."/>
            <person name="Mangin B."/>
            <person name="Burke J.M."/>
            <person name="Salse J."/>
            <person name="Munos S."/>
            <person name="Vincourt P."/>
            <person name="Rieseberg L.H."/>
            <person name="Langlade N.B."/>
        </authorList>
    </citation>
    <scope>NUCLEOTIDE SEQUENCE [LARGE SCALE GENOMIC DNA]</scope>
    <source>
        <strain evidence="8">cv. SF193</strain>
        <tissue evidence="6">Leaves</tissue>
    </source>
</reference>
<gene>
    <name evidence="7" type="ORF">HannXRQ_Chr13g0426331</name>
    <name evidence="6" type="ORF">HanXRQr2_Chr13g0618901</name>
</gene>
<evidence type="ECO:0000256" key="4">
    <source>
        <dbReference type="PROSITE-ProRule" id="PRU00134"/>
    </source>
</evidence>
<dbReference type="SUPFAM" id="SSF81901">
    <property type="entry name" value="HCP-like"/>
    <property type="match status" value="1"/>
</dbReference>
<protein>
    <submittedName>
        <fullName evidence="7">Putative F-box domain, Zinc finger, MYND-type, Tetratricopeptide-like helical domain protein</fullName>
    </submittedName>
    <submittedName>
        <fullName evidence="6">Zinc finger, MYND-type, tetratricopeptide-like helical domain superfamily</fullName>
    </submittedName>
</protein>
<dbReference type="EMBL" id="CM007902">
    <property type="protein sequence ID" value="OTG03640.1"/>
    <property type="molecule type" value="Genomic_DNA"/>
</dbReference>
<name>A0A251SXS7_HELAN</name>
<dbReference type="PROSITE" id="PS50865">
    <property type="entry name" value="ZF_MYND_2"/>
    <property type="match status" value="1"/>
</dbReference>
<dbReference type="EMBL" id="MNCJ02000328">
    <property type="protein sequence ID" value="KAF5776045.1"/>
    <property type="molecule type" value="Genomic_DNA"/>
</dbReference>
<keyword evidence="3" id="KW-0862">Zinc</keyword>
<keyword evidence="1" id="KW-0479">Metal-binding</keyword>
<evidence type="ECO:0000256" key="2">
    <source>
        <dbReference type="ARBA" id="ARBA00022771"/>
    </source>
</evidence>